<evidence type="ECO:0000313" key="3">
    <source>
        <dbReference type="Proteomes" id="UP001166784"/>
    </source>
</evidence>
<proteinExistence type="predicted"/>
<reference evidence="2" key="2">
    <citation type="journal article" date="2023" name="Int. J. Syst. Evol. Microbiol.">
        <title>Streptomyces marispadix sp. nov., isolated from marine beach sediment of the Northern Coast of Portugal.</title>
        <authorList>
            <person name="dos Santos J.D.N."/>
            <person name="Vitorino I.R."/>
            <person name="Kallscheuer N."/>
            <person name="Srivastava A."/>
            <person name="Krautwurst S."/>
            <person name="Marz M."/>
            <person name="Jogler C."/>
            <person name="Lobo Da Cunha A."/>
            <person name="Catita J."/>
            <person name="Goncalves H."/>
            <person name="Gonzalez I."/>
            <person name="Reyes F."/>
            <person name="Lage O.M."/>
        </authorList>
    </citation>
    <scope>NUCLEOTIDE SEQUENCE</scope>
    <source>
        <strain evidence="2">M600PL45_2</strain>
    </source>
</reference>
<gene>
    <name evidence="2" type="ORF">MMA15_01855</name>
</gene>
<accession>A0ABS9SSF9</accession>
<evidence type="ECO:0000256" key="1">
    <source>
        <dbReference type="SAM" id="MobiDB-lite"/>
    </source>
</evidence>
<feature type="compositionally biased region" description="Basic and acidic residues" evidence="1">
    <location>
        <begin position="22"/>
        <end position="33"/>
    </location>
</feature>
<keyword evidence="3" id="KW-1185">Reference proteome</keyword>
<dbReference type="RefSeq" id="WP_241057188.1">
    <property type="nucleotide sequence ID" value="NZ_JAKWJU010000002.1"/>
</dbReference>
<feature type="region of interest" description="Disordered" evidence="1">
    <location>
        <begin position="104"/>
        <end position="124"/>
    </location>
</feature>
<dbReference type="Proteomes" id="UP001166784">
    <property type="component" value="Unassembled WGS sequence"/>
</dbReference>
<feature type="region of interest" description="Disordered" evidence="1">
    <location>
        <begin position="14"/>
        <end position="34"/>
    </location>
</feature>
<organism evidence="2 3">
    <name type="scientific">Streptomyces marispadix</name>
    <dbReference type="NCBI Taxonomy" id="2922868"/>
    <lineage>
        <taxon>Bacteria</taxon>
        <taxon>Bacillati</taxon>
        <taxon>Actinomycetota</taxon>
        <taxon>Actinomycetes</taxon>
        <taxon>Kitasatosporales</taxon>
        <taxon>Streptomycetaceae</taxon>
        <taxon>Streptomyces</taxon>
    </lineage>
</organism>
<comment type="caution">
    <text evidence="2">The sequence shown here is derived from an EMBL/GenBank/DDBJ whole genome shotgun (WGS) entry which is preliminary data.</text>
</comment>
<reference evidence="2" key="1">
    <citation type="submission" date="2022-03" db="EMBL/GenBank/DDBJ databases">
        <authorList>
            <person name="Santos J.D.N."/>
            <person name="Kallscheuer N."/>
            <person name="Jogler C."/>
            <person name="Lage O.M."/>
        </authorList>
    </citation>
    <scope>NUCLEOTIDE SEQUENCE</scope>
    <source>
        <strain evidence="2">M600PL45_2</strain>
    </source>
</reference>
<sequence>MCVLDPVLLDRRLRRAAGSPGPRRDPGPADAHAHAPSGLIRLCGAYGVPAPADTLQDEAAAALTITRALGRHFAHRLAGLTPAALHTLQAVWFAAEADGPAPWFTGGSRRQSDHIWPLRPARTP</sequence>
<protein>
    <submittedName>
        <fullName evidence="2">Uncharacterized protein</fullName>
    </submittedName>
</protein>
<name>A0ABS9SSF9_9ACTN</name>
<evidence type="ECO:0000313" key="2">
    <source>
        <dbReference type="EMBL" id="MCH6159212.1"/>
    </source>
</evidence>
<dbReference type="EMBL" id="JAKWJU010000002">
    <property type="protein sequence ID" value="MCH6159212.1"/>
    <property type="molecule type" value="Genomic_DNA"/>
</dbReference>